<dbReference type="Gene3D" id="3.40.50.12780">
    <property type="entry name" value="N-terminal domain of ligase-like"/>
    <property type="match status" value="1"/>
</dbReference>
<evidence type="ECO:0000256" key="5">
    <source>
        <dbReference type="ARBA" id="ARBA00022840"/>
    </source>
</evidence>
<keyword evidence="3" id="KW-0436">Ligase</keyword>
<dbReference type="Pfam" id="PF00501">
    <property type="entry name" value="AMP-binding"/>
    <property type="match status" value="1"/>
</dbReference>
<dbReference type="Proteomes" id="UP000281691">
    <property type="component" value="Unassembled WGS sequence"/>
</dbReference>
<gene>
    <name evidence="7" type="ORF">EDC46_0493</name>
</gene>
<dbReference type="InterPro" id="IPR020845">
    <property type="entry name" value="AMP-binding_CS"/>
</dbReference>
<evidence type="ECO:0000256" key="4">
    <source>
        <dbReference type="ARBA" id="ARBA00022741"/>
    </source>
</evidence>
<comment type="similarity">
    <text evidence="1">Belongs to the ATP-dependent AMP-binding enzyme family.</text>
</comment>
<dbReference type="GO" id="GO:0031956">
    <property type="term" value="F:medium-chain fatty acid-CoA ligase activity"/>
    <property type="evidence" value="ECO:0007669"/>
    <property type="project" value="TreeGrafter"/>
</dbReference>
<dbReference type="GO" id="GO:0005524">
    <property type="term" value="F:ATP binding"/>
    <property type="evidence" value="ECO:0007669"/>
    <property type="project" value="UniProtKB-KW"/>
</dbReference>
<dbReference type="OrthoDB" id="9803968at2"/>
<dbReference type="Gene3D" id="3.30.300.30">
    <property type="match status" value="1"/>
</dbReference>
<dbReference type="NCBIfam" id="TIGR01923">
    <property type="entry name" value="menE"/>
    <property type="match status" value="1"/>
</dbReference>
<name>A0A3N4WJI7_9PAST</name>
<reference evidence="7 8" key="1">
    <citation type="submission" date="2018-11" db="EMBL/GenBank/DDBJ databases">
        <title>Genomic Encyclopedia of Type Strains, Phase IV (KMG-IV): sequencing the most valuable type-strain genomes for metagenomic binning, comparative biology and taxonomic classification.</title>
        <authorList>
            <person name="Goeker M."/>
        </authorList>
    </citation>
    <scope>NUCLEOTIDE SEQUENCE [LARGE SCALE GENOMIC DNA]</scope>
    <source>
        <strain evidence="7 8">DSM 27238</strain>
    </source>
</reference>
<feature type="domain" description="AMP-dependent synthetase/ligase" evidence="6">
    <location>
        <begin position="12"/>
        <end position="324"/>
    </location>
</feature>
<dbReference type="CDD" id="cd17630">
    <property type="entry name" value="OSB_MenE-like"/>
    <property type="match status" value="1"/>
</dbReference>
<evidence type="ECO:0000313" key="7">
    <source>
        <dbReference type="EMBL" id="RPE86100.1"/>
    </source>
</evidence>
<organism evidence="7 8">
    <name type="scientific">Vespertiliibacter pulmonis</name>
    <dbReference type="NCBI Taxonomy" id="1443036"/>
    <lineage>
        <taxon>Bacteria</taxon>
        <taxon>Pseudomonadati</taxon>
        <taxon>Pseudomonadota</taxon>
        <taxon>Gammaproteobacteria</taxon>
        <taxon>Pasteurellales</taxon>
        <taxon>Pasteurellaceae</taxon>
        <taxon>Vespertiliibacter</taxon>
    </lineage>
</organism>
<sequence length="468" mass="52964">MIDFPVFPTAYWADKDAHKTAIVWKKGNSDLFPFLSEHISWQNWHCLLEQAVFLLKNKGVSAQSLIAYSGSHRLAGLICYLSALLLGARVLMLNPAISINQKREILKNNGVHYCFDDIDFTHFQLELTACQLHRINLQAPATFTLTSGSSGFPKAVVHTIHQHLENAQGVCELMNFQQGNSWLLSLPLFHVSGQGIIWRWLSVGATLWINEEKNDFFVSLAQVSHASLVPTQLQRYLQQTEVSVGNHQKILLGGAFIPAELIIQAQTRQIETYAGYGMTEMASTICAVKNERHHVGKPLQGRRLKIDEQGEIWVRGAGLGLGYWIDQTIIPFTNQQGWFATKDKGELRYGNLVVIGRRDNLFISGGENIQPEEIERVLFQSGLVKQAFIVPVDDREFGQRPVAVVEFLEPFSPQAVFSLENFARQHLEKFKLPIAYFPLETLSHTGFKISRKYLQQQVALKLREKNNV</sequence>
<accession>A0A3N4WJI7</accession>
<evidence type="ECO:0000256" key="3">
    <source>
        <dbReference type="ARBA" id="ARBA00022598"/>
    </source>
</evidence>
<dbReference type="GO" id="GO:0006631">
    <property type="term" value="P:fatty acid metabolic process"/>
    <property type="evidence" value="ECO:0007669"/>
    <property type="project" value="TreeGrafter"/>
</dbReference>
<dbReference type="InterPro" id="IPR010192">
    <property type="entry name" value="MenE"/>
</dbReference>
<dbReference type="InterPro" id="IPR000873">
    <property type="entry name" value="AMP-dep_synth/lig_dom"/>
</dbReference>
<dbReference type="GO" id="GO:0008756">
    <property type="term" value="F:o-succinylbenzoate-CoA ligase activity"/>
    <property type="evidence" value="ECO:0007669"/>
    <property type="project" value="InterPro"/>
</dbReference>
<evidence type="ECO:0000313" key="8">
    <source>
        <dbReference type="Proteomes" id="UP000281691"/>
    </source>
</evidence>
<keyword evidence="2" id="KW-0474">Menaquinone biosynthesis</keyword>
<dbReference type="InterPro" id="IPR042099">
    <property type="entry name" value="ANL_N_sf"/>
</dbReference>
<keyword evidence="5" id="KW-0067">ATP-binding</keyword>
<dbReference type="NCBIfam" id="NF006539">
    <property type="entry name" value="PRK09029.1"/>
    <property type="match status" value="1"/>
</dbReference>
<evidence type="ECO:0000259" key="6">
    <source>
        <dbReference type="Pfam" id="PF00501"/>
    </source>
</evidence>
<dbReference type="PANTHER" id="PTHR43201">
    <property type="entry name" value="ACYL-COA SYNTHETASE"/>
    <property type="match status" value="1"/>
</dbReference>
<protein>
    <submittedName>
        <fullName evidence="7">2-succinylbenzoyl-CoA synthetase</fullName>
    </submittedName>
</protein>
<dbReference type="RefSeq" id="WP_124210653.1">
    <property type="nucleotide sequence ID" value="NZ_CP016615.1"/>
</dbReference>
<dbReference type="PROSITE" id="PS00455">
    <property type="entry name" value="AMP_BINDING"/>
    <property type="match status" value="1"/>
</dbReference>
<dbReference type="PANTHER" id="PTHR43201:SF5">
    <property type="entry name" value="MEDIUM-CHAIN ACYL-COA LIGASE ACSF2, MITOCHONDRIAL"/>
    <property type="match status" value="1"/>
</dbReference>
<keyword evidence="4" id="KW-0547">Nucleotide-binding</keyword>
<dbReference type="EMBL" id="RKQP01000001">
    <property type="protein sequence ID" value="RPE86100.1"/>
    <property type="molecule type" value="Genomic_DNA"/>
</dbReference>
<evidence type="ECO:0000256" key="1">
    <source>
        <dbReference type="ARBA" id="ARBA00006432"/>
    </source>
</evidence>
<dbReference type="GO" id="GO:0009234">
    <property type="term" value="P:menaquinone biosynthetic process"/>
    <property type="evidence" value="ECO:0007669"/>
    <property type="project" value="UniProtKB-KW"/>
</dbReference>
<keyword evidence="8" id="KW-1185">Reference proteome</keyword>
<dbReference type="AlphaFoldDB" id="A0A3N4WJI7"/>
<proteinExistence type="inferred from homology"/>
<dbReference type="InterPro" id="IPR045851">
    <property type="entry name" value="AMP-bd_C_sf"/>
</dbReference>
<evidence type="ECO:0000256" key="2">
    <source>
        <dbReference type="ARBA" id="ARBA00022428"/>
    </source>
</evidence>
<comment type="caution">
    <text evidence="7">The sequence shown here is derived from an EMBL/GenBank/DDBJ whole genome shotgun (WGS) entry which is preliminary data.</text>
</comment>
<dbReference type="SUPFAM" id="SSF56801">
    <property type="entry name" value="Acetyl-CoA synthetase-like"/>
    <property type="match status" value="1"/>
</dbReference>